<dbReference type="GO" id="GO:0046872">
    <property type="term" value="F:metal ion binding"/>
    <property type="evidence" value="ECO:0007669"/>
    <property type="project" value="UniProtKB-KW"/>
</dbReference>
<keyword evidence="2" id="KW-0479">Metal-binding</keyword>
<evidence type="ECO:0000256" key="10">
    <source>
        <dbReference type="SAM" id="MobiDB-lite"/>
    </source>
</evidence>
<dbReference type="InterPro" id="IPR044810">
    <property type="entry name" value="WRKY_plant"/>
</dbReference>
<dbReference type="SMR" id="A0A2K1Y335"/>
<feature type="domain" description="WRKY" evidence="11">
    <location>
        <begin position="452"/>
        <end position="517"/>
    </location>
</feature>
<organism evidence="12 13">
    <name type="scientific">Populus trichocarpa</name>
    <name type="common">Western balsam poplar</name>
    <name type="synonym">Populus balsamifera subsp. trichocarpa</name>
    <dbReference type="NCBI Taxonomy" id="3694"/>
    <lineage>
        <taxon>Eukaryota</taxon>
        <taxon>Viridiplantae</taxon>
        <taxon>Streptophyta</taxon>
        <taxon>Embryophyta</taxon>
        <taxon>Tracheophyta</taxon>
        <taxon>Spermatophyta</taxon>
        <taxon>Magnoliopsida</taxon>
        <taxon>eudicotyledons</taxon>
        <taxon>Gunneridae</taxon>
        <taxon>Pentapetalae</taxon>
        <taxon>rosids</taxon>
        <taxon>fabids</taxon>
        <taxon>Malpighiales</taxon>
        <taxon>Salicaceae</taxon>
        <taxon>Saliceae</taxon>
        <taxon>Populus</taxon>
    </lineage>
</organism>
<name>A0A2K1Y335_POPTR</name>
<evidence type="ECO:0000313" key="13">
    <source>
        <dbReference type="Proteomes" id="UP000006729"/>
    </source>
</evidence>
<gene>
    <name evidence="12" type="ORF">POPTR_013G086000</name>
</gene>
<keyword evidence="4" id="KW-0862">Zinc</keyword>
<evidence type="ECO:0000256" key="3">
    <source>
        <dbReference type="ARBA" id="ARBA00022737"/>
    </source>
</evidence>
<evidence type="ECO:0000256" key="9">
    <source>
        <dbReference type="ARBA" id="ARBA00061157"/>
    </source>
</evidence>
<dbReference type="Gene3D" id="2.20.25.80">
    <property type="entry name" value="WRKY domain"/>
    <property type="match status" value="2"/>
</dbReference>
<protein>
    <recommendedName>
        <fullName evidence="11">WRKY domain-containing protein</fullName>
    </recommendedName>
</protein>
<dbReference type="GO" id="GO:0005634">
    <property type="term" value="C:nucleus"/>
    <property type="evidence" value="ECO:0000318"/>
    <property type="project" value="GO_Central"/>
</dbReference>
<dbReference type="PANTHER" id="PTHR31221">
    <property type="entry name" value="WRKY TRANSCRIPTION FACTOR PROTEIN 1-RELATED"/>
    <property type="match status" value="1"/>
</dbReference>
<feature type="region of interest" description="Disordered" evidence="10">
    <location>
        <begin position="306"/>
        <end position="423"/>
    </location>
</feature>
<dbReference type="Pfam" id="PF03106">
    <property type="entry name" value="WRKY"/>
    <property type="match status" value="2"/>
</dbReference>
<dbReference type="AlphaFoldDB" id="A0A2K1Y335"/>
<dbReference type="GO" id="GO:0006355">
    <property type="term" value="P:regulation of DNA-templated transcription"/>
    <property type="evidence" value="ECO:0000318"/>
    <property type="project" value="GO_Central"/>
</dbReference>
<dbReference type="EMBL" id="CM009302">
    <property type="protein sequence ID" value="PNT07445.1"/>
    <property type="molecule type" value="Genomic_DNA"/>
</dbReference>
<keyword evidence="8" id="KW-0539">Nucleus</keyword>
<dbReference type="PROSITE" id="PS50811">
    <property type="entry name" value="WRKY"/>
    <property type="match status" value="2"/>
</dbReference>
<dbReference type="FunFam" id="2.20.25.80:FF:000006">
    <property type="entry name" value="WRKY transcription factor"/>
    <property type="match status" value="1"/>
</dbReference>
<dbReference type="InterPro" id="IPR036576">
    <property type="entry name" value="WRKY_dom_sf"/>
</dbReference>
<dbReference type="InterPro" id="IPR003657">
    <property type="entry name" value="WRKY_dom"/>
</dbReference>
<dbReference type="PANTHER" id="PTHR31221:SF126">
    <property type="entry name" value="WRKY DOMAIN-CONTAINING PROTEIN"/>
    <property type="match status" value="1"/>
</dbReference>
<evidence type="ECO:0000256" key="2">
    <source>
        <dbReference type="ARBA" id="ARBA00022723"/>
    </source>
</evidence>
<evidence type="ECO:0000313" key="12">
    <source>
        <dbReference type="EMBL" id="PNT07445.1"/>
    </source>
</evidence>
<evidence type="ECO:0000256" key="4">
    <source>
        <dbReference type="ARBA" id="ARBA00022833"/>
    </source>
</evidence>
<evidence type="ECO:0000256" key="8">
    <source>
        <dbReference type="ARBA" id="ARBA00023242"/>
    </source>
</evidence>
<dbReference type="SUPFAM" id="SSF118290">
    <property type="entry name" value="WRKY DNA-binding domain"/>
    <property type="match status" value="2"/>
</dbReference>
<dbReference type="GO" id="GO:0003700">
    <property type="term" value="F:DNA-binding transcription factor activity"/>
    <property type="evidence" value="ECO:0000318"/>
    <property type="project" value="GO_Central"/>
</dbReference>
<evidence type="ECO:0000256" key="5">
    <source>
        <dbReference type="ARBA" id="ARBA00023015"/>
    </source>
</evidence>
<keyword evidence="3" id="KW-0677">Repeat</keyword>
<evidence type="ECO:0000256" key="6">
    <source>
        <dbReference type="ARBA" id="ARBA00023125"/>
    </source>
</evidence>
<sequence>MDNNPAAEYKTLLWVPNLETKSSNGGVGGDNYRGISIAERRAAKCGFKMKAERINTARFRTTSPLTSPLRSPFITIPSGISPTALLDSPIMLSNSHVQPSPTTGTFPLSPLKYESESLLRCGDGERGSNAGGLSFRFRFKHLGNSLPLSENQGNDFDFEATLLMDPSMDFQLPVEFSKQVTPDKCTSDSHTDVNVLDSVIGNANISDMQICSSDLASNPIYVQRETIHGENVASCRLMEEIKRTLPATTIGRSSEDGYNWRKYGQKQVKGSEYPRSYYKCNHANCLVKKKIECAHEGQITEIIYKGSHNHPKPQPSCGAPPGPASSLDGTPEMDQGESVQKNTKSGFKDIKVQSDWRTDGPQRTSSTSAVTELSSTTQIKSLETYESTKTPELSSTLASHDDDGVTQGSSFGADADDESESKRRKIESCLVETNMASRAAIREPRVVVQIESEVDILDDGYRWRKYGQKVVKGNPNPRSYYKCTSAGCSVRKHVERASHDLKYVIITYEGKHNHEVPAARNSSHGNSTGSNFSQTTGNAQLALALARNTNAPNPEAQIQEFAPSFDRKPVFNNDYLRSNLPGNFSNEMNLGSSFVYPMRFPPIQNAMPYDSFGFSNNQLAASHSGSVASLVPDFPRSLSPCLQTAANLSLARVDFSCDGKPVGQVQTFLQGQQSIRPKQEQKDDNLYGASSSIMDNLNAPSSSLSVYHQLLGNFQS</sequence>
<keyword evidence="5" id="KW-0805">Transcription regulation</keyword>
<reference evidence="12 13" key="1">
    <citation type="journal article" date="2006" name="Science">
        <title>The genome of black cottonwood, Populus trichocarpa (Torr. &amp; Gray).</title>
        <authorList>
            <person name="Tuskan G.A."/>
            <person name="Difazio S."/>
            <person name="Jansson S."/>
            <person name="Bohlmann J."/>
            <person name="Grigoriev I."/>
            <person name="Hellsten U."/>
            <person name="Putnam N."/>
            <person name="Ralph S."/>
            <person name="Rombauts S."/>
            <person name="Salamov A."/>
            <person name="Schein J."/>
            <person name="Sterck L."/>
            <person name="Aerts A."/>
            <person name="Bhalerao R.R."/>
            <person name="Bhalerao R.P."/>
            <person name="Blaudez D."/>
            <person name="Boerjan W."/>
            <person name="Brun A."/>
            <person name="Brunner A."/>
            <person name="Busov V."/>
            <person name="Campbell M."/>
            <person name="Carlson J."/>
            <person name="Chalot M."/>
            <person name="Chapman J."/>
            <person name="Chen G.L."/>
            <person name="Cooper D."/>
            <person name="Coutinho P.M."/>
            <person name="Couturier J."/>
            <person name="Covert S."/>
            <person name="Cronk Q."/>
            <person name="Cunningham R."/>
            <person name="Davis J."/>
            <person name="Degroeve S."/>
            <person name="Dejardin A."/>
            <person name="Depamphilis C."/>
            <person name="Detter J."/>
            <person name="Dirks B."/>
            <person name="Dubchak I."/>
            <person name="Duplessis S."/>
            <person name="Ehlting J."/>
            <person name="Ellis B."/>
            <person name="Gendler K."/>
            <person name="Goodstein D."/>
            <person name="Gribskov M."/>
            <person name="Grimwood J."/>
            <person name="Groover A."/>
            <person name="Gunter L."/>
            <person name="Hamberger B."/>
            <person name="Heinze B."/>
            <person name="Helariutta Y."/>
            <person name="Henrissat B."/>
            <person name="Holligan D."/>
            <person name="Holt R."/>
            <person name="Huang W."/>
            <person name="Islam-Faridi N."/>
            <person name="Jones S."/>
            <person name="Jones-Rhoades M."/>
            <person name="Jorgensen R."/>
            <person name="Joshi C."/>
            <person name="Kangasjarvi J."/>
            <person name="Karlsson J."/>
            <person name="Kelleher C."/>
            <person name="Kirkpatrick R."/>
            <person name="Kirst M."/>
            <person name="Kohler A."/>
            <person name="Kalluri U."/>
            <person name="Larimer F."/>
            <person name="Leebens-Mack J."/>
            <person name="Leple J.C."/>
            <person name="Locascio P."/>
            <person name="Lou Y."/>
            <person name="Lucas S."/>
            <person name="Martin F."/>
            <person name="Montanini B."/>
            <person name="Napoli C."/>
            <person name="Nelson D.R."/>
            <person name="Nelson C."/>
            <person name="Nieminen K."/>
            <person name="Nilsson O."/>
            <person name="Pereda V."/>
            <person name="Peter G."/>
            <person name="Philippe R."/>
            <person name="Pilate G."/>
            <person name="Poliakov A."/>
            <person name="Razumovskaya J."/>
            <person name="Richardson P."/>
            <person name="Rinaldi C."/>
            <person name="Ritland K."/>
            <person name="Rouze P."/>
            <person name="Ryaboy D."/>
            <person name="Schmutz J."/>
            <person name="Schrader J."/>
            <person name="Segerman B."/>
            <person name="Shin H."/>
            <person name="Siddiqui A."/>
            <person name="Sterky F."/>
            <person name="Terry A."/>
            <person name="Tsai C.J."/>
            <person name="Uberbacher E."/>
            <person name="Unneberg P."/>
            <person name="Vahala J."/>
            <person name="Wall K."/>
            <person name="Wessler S."/>
            <person name="Yang G."/>
            <person name="Yin T."/>
            <person name="Douglas C."/>
            <person name="Marra M."/>
            <person name="Sandberg G."/>
            <person name="Van de Peer Y."/>
            <person name="Rokhsar D."/>
        </authorList>
    </citation>
    <scope>NUCLEOTIDE SEQUENCE [LARGE SCALE GENOMIC DNA]</scope>
    <source>
        <strain evidence="13">cv. Nisqually</strain>
    </source>
</reference>
<comment type="subcellular location">
    <subcellularLocation>
        <location evidence="1">Nucleus</location>
    </subcellularLocation>
</comment>
<dbReference type="GO" id="GO:0000976">
    <property type="term" value="F:transcription cis-regulatory region binding"/>
    <property type="evidence" value="ECO:0000318"/>
    <property type="project" value="GO_Central"/>
</dbReference>
<keyword evidence="6" id="KW-0238">DNA-binding</keyword>
<proteinExistence type="inferred from homology"/>
<keyword evidence="13" id="KW-1185">Reference proteome</keyword>
<accession>A0A2K1Y335</accession>
<dbReference type="SMART" id="SM00774">
    <property type="entry name" value="WRKY"/>
    <property type="match status" value="2"/>
</dbReference>
<comment type="similarity">
    <text evidence="9">Belongs to the WRKY group I family.</text>
</comment>
<feature type="compositionally biased region" description="Pro residues" evidence="10">
    <location>
        <begin position="312"/>
        <end position="323"/>
    </location>
</feature>
<feature type="compositionally biased region" description="Polar residues" evidence="10">
    <location>
        <begin position="361"/>
        <end position="398"/>
    </location>
</feature>
<keyword evidence="7" id="KW-0804">Transcription</keyword>
<dbReference type="FunFam" id="2.20.25.80:FF:000003">
    <property type="entry name" value="WRKY transcription factor 57"/>
    <property type="match status" value="1"/>
</dbReference>
<evidence type="ECO:0000256" key="7">
    <source>
        <dbReference type="ARBA" id="ARBA00023163"/>
    </source>
</evidence>
<dbReference type="ExpressionAtlas" id="A0A2K1Y335">
    <property type="expression patterns" value="baseline and differential"/>
</dbReference>
<dbReference type="InParanoid" id="A0A2K1Y335"/>
<dbReference type="Proteomes" id="UP000006729">
    <property type="component" value="Chromosome 13"/>
</dbReference>
<feature type="compositionally biased region" description="Basic and acidic residues" evidence="10">
    <location>
        <begin position="346"/>
        <end position="360"/>
    </location>
</feature>
<evidence type="ECO:0000256" key="1">
    <source>
        <dbReference type="ARBA" id="ARBA00004123"/>
    </source>
</evidence>
<feature type="domain" description="WRKY" evidence="11">
    <location>
        <begin position="255"/>
        <end position="313"/>
    </location>
</feature>
<evidence type="ECO:0000259" key="11">
    <source>
        <dbReference type="PROSITE" id="PS50811"/>
    </source>
</evidence>